<dbReference type="Proteomes" id="UP001494902">
    <property type="component" value="Unassembled WGS sequence"/>
</dbReference>
<proteinExistence type="predicted"/>
<evidence type="ECO:0000313" key="2">
    <source>
        <dbReference type="Proteomes" id="UP001494902"/>
    </source>
</evidence>
<reference evidence="1 2" key="1">
    <citation type="submission" date="2024-03" db="EMBL/GenBank/DDBJ databases">
        <title>Draft genome sequence of Pseudonocardia nematodicida JCM 31783.</title>
        <authorList>
            <person name="Butdee W."/>
            <person name="Duangmal K."/>
        </authorList>
    </citation>
    <scope>NUCLEOTIDE SEQUENCE [LARGE SCALE GENOMIC DNA]</scope>
    <source>
        <strain evidence="1 2">JCM 31783</strain>
    </source>
</reference>
<dbReference type="RefSeq" id="WP_349299524.1">
    <property type="nucleotide sequence ID" value="NZ_JBEDNQ010000007.1"/>
</dbReference>
<organism evidence="1 2">
    <name type="scientific">Pseudonocardia nematodicida</name>
    <dbReference type="NCBI Taxonomy" id="1206997"/>
    <lineage>
        <taxon>Bacteria</taxon>
        <taxon>Bacillati</taxon>
        <taxon>Actinomycetota</taxon>
        <taxon>Actinomycetes</taxon>
        <taxon>Pseudonocardiales</taxon>
        <taxon>Pseudonocardiaceae</taxon>
        <taxon>Pseudonocardia</taxon>
    </lineage>
</organism>
<evidence type="ECO:0000313" key="1">
    <source>
        <dbReference type="EMBL" id="MEQ3552463.1"/>
    </source>
</evidence>
<accession>A0ABV1KF18</accession>
<keyword evidence="2" id="KW-1185">Reference proteome</keyword>
<protein>
    <submittedName>
        <fullName evidence="1">Uncharacterized protein</fullName>
    </submittedName>
</protein>
<dbReference type="EMBL" id="JBEDNQ010000007">
    <property type="protein sequence ID" value="MEQ3552463.1"/>
    <property type="molecule type" value="Genomic_DNA"/>
</dbReference>
<sequence length="203" mass="22190">MIDRFDGWISGLGTRSGRRVVIGHWPHSPLGPFTDVMTEDARGHRTLLAPTDEVADFVRATYTFDDVVVVPVRHTRYDVGDVHAVVAGPLEVTWRVGERTALGRLLRLVPARLATDPRWLSGIDPVARRLLPGVRTVGSAVGGRREFYGARDLHRIAGARVRWDGADAGGLAPVDPPVRFGFGSAPPTPSHVRITTLVERILT</sequence>
<gene>
    <name evidence="1" type="ORF">WIS52_18470</name>
</gene>
<name>A0ABV1KF18_9PSEU</name>
<comment type="caution">
    <text evidence="1">The sequence shown here is derived from an EMBL/GenBank/DDBJ whole genome shotgun (WGS) entry which is preliminary data.</text>
</comment>